<feature type="signal peptide" evidence="1">
    <location>
        <begin position="1"/>
        <end position="18"/>
    </location>
</feature>
<reference evidence="2" key="1">
    <citation type="journal article" date="2020" name="Stud. Mycol.">
        <title>101 Dothideomycetes genomes: a test case for predicting lifestyles and emergence of pathogens.</title>
        <authorList>
            <person name="Haridas S."/>
            <person name="Albert R."/>
            <person name="Binder M."/>
            <person name="Bloem J."/>
            <person name="Labutti K."/>
            <person name="Salamov A."/>
            <person name="Andreopoulos B."/>
            <person name="Baker S."/>
            <person name="Barry K."/>
            <person name="Bills G."/>
            <person name="Bluhm B."/>
            <person name="Cannon C."/>
            <person name="Castanera R."/>
            <person name="Culley D."/>
            <person name="Daum C."/>
            <person name="Ezra D."/>
            <person name="Gonzalez J."/>
            <person name="Henrissat B."/>
            <person name="Kuo A."/>
            <person name="Liang C."/>
            <person name="Lipzen A."/>
            <person name="Lutzoni F."/>
            <person name="Magnuson J."/>
            <person name="Mondo S."/>
            <person name="Nolan M."/>
            <person name="Ohm R."/>
            <person name="Pangilinan J."/>
            <person name="Park H.-J."/>
            <person name="Ramirez L."/>
            <person name="Alfaro M."/>
            <person name="Sun H."/>
            <person name="Tritt A."/>
            <person name="Yoshinaga Y."/>
            <person name="Zwiers L.-H."/>
            <person name="Turgeon B."/>
            <person name="Goodwin S."/>
            <person name="Spatafora J."/>
            <person name="Crous P."/>
            <person name="Grigoriev I."/>
        </authorList>
    </citation>
    <scope>NUCLEOTIDE SEQUENCE</scope>
    <source>
        <strain evidence="2">ATCC 36951</strain>
    </source>
</reference>
<proteinExistence type="predicted"/>
<evidence type="ECO:0000313" key="3">
    <source>
        <dbReference type="Proteomes" id="UP000799537"/>
    </source>
</evidence>
<dbReference type="Pfam" id="PF18951">
    <property type="entry name" value="DUF5695"/>
    <property type="match status" value="2"/>
</dbReference>
<evidence type="ECO:0000256" key="1">
    <source>
        <dbReference type="SAM" id="SignalP"/>
    </source>
</evidence>
<dbReference type="InterPro" id="IPR043750">
    <property type="entry name" value="DUF5695"/>
</dbReference>
<dbReference type="Proteomes" id="UP000799537">
    <property type="component" value="Unassembled WGS sequence"/>
</dbReference>
<evidence type="ECO:0008006" key="4">
    <source>
        <dbReference type="Google" id="ProtNLM"/>
    </source>
</evidence>
<accession>A0A6A6C4U4</accession>
<feature type="chain" id="PRO_5025441249" description="Glycoside hydrolase family 43 protein" evidence="1">
    <location>
        <begin position="19"/>
        <end position="847"/>
    </location>
</feature>
<dbReference type="EMBL" id="ML993615">
    <property type="protein sequence ID" value="KAF2162035.1"/>
    <property type="molecule type" value="Genomic_DNA"/>
</dbReference>
<dbReference type="AlphaFoldDB" id="A0A6A6C4U4"/>
<name>A0A6A6C4U4_ZASCE</name>
<organism evidence="2 3">
    <name type="scientific">Zasmidium cellare ATCC 36951</name>
    <dbReference type="NCBI Taxonomy" id="1080233"/>
    <lineage>
        <taxon>Eukaryota</taxon>
        <taxon>Fungi</taxon>
        <taxon>Dikarya</taxon>
        <taxon>Ascomycota</taxon>
        <taxon>Pezizomycotina</taxon>
        <taxon>Dothideomycetes</taxon>
        <taxon>Dothideomycetidae</taxon>
        <taxon>Mycosphaerellales</taxon>
        <taxon>Mycosphaerellaceae</taxon>
        <taxon>Zasmidium</taxon>
    </lineage>
</organism>
<sequence>MMLLAYLVVLQAAAVAVSQKTFSTVNWNGQLDAESGVLQSLKPKSDSSYDFSPLDYYHFRRGNGNYHTGDVALRWRVAGQSGWNDFNTAANRSNGRKSGAYFKIVRDWGQIQGDLALNVTVVNPSASQSIELGSFGFPIEFNNIFLNRTADEVTAKCSLVDPYVGLHAGYAQVTRLTGTGPNLIITPLGLDTKFEAWRFLDEFEGAPLYYRETTFEGLYSLEVLSKAYAENEWNSTQPWNIPTSMTLAANKSVTFGLRFSSTQNLYDIEATVSSVGRSVAVGIPGYVLPQDINGQLFLKHNAALKSISVEPQGVLQIESSGTRNQWNAYAVSAGSSAFGRARVTVVYTDGLTQTIHYTVTDTSINTANKMASFFTEKSWYTDTSDPFKRAYSIISYDYEAGAQVLQDDRVWIAGIADEAGSVYEAIAFKTSVHPNPAQVEKLEQMALTSIWGQLQEKDGETKYGVKRSLFFYEPNAVPGFKYTIDSGWDKAAAFSVWRAYDYVHVSALYYSLYRANIASPGILTKKPALWYLEQAYHTAMASQAKYKNGTDVTAYADTGLMGETMWTHILTDLKIEGKTAEYNNMSATMKARQHVWSTQSSPFGSEMAWDSTGQEPIYSWSRYFNDTATIDKTLNSIRGYMPTIRQIERMIHHYGSGANSVPLLDSYKYNKEPSSAAALYDLRVGYGGHMGTLSNVNQDGFAATAFHSMPDLLKWDGYSGDYGPNYMGHIHGACSFLVQHPEFGWLAFGGNIQTSGSSRCTYIAALGLEVRIDSGRISNVNFDSASNTASLDIETADSSASTATNMTYQDTLGKNVVLNTGGLDTNVRGHQIPFGQKIQFSLGPAHY</sequence>
<keyword evidence="3" id="KW-1185">Reference proteome</keyword>
<evidence type="ECO:0000313" key="2">
    <source>
        <dbReference type="EMBL" id="KAF2162035.1"/>
    </source>
</evidence>
<keyword evidence="1" id="KW-0732">Signal</keyword>
<gene>
    <name evidence="2" type="ORF">M409DRAFT_69277</name>
</gene>
<dbReference type="RefSeq" id="XP_033662924.1">
    <property type="nucleotide sequence ID" value="XM_033818214.1"/>
</dbReference>
<protein>
    <recommendedName>
        <fullName evidence="4">Glycoside hydrolase family 43 protein</fullName>
    </recommendedName>
</protein>
<dbReference type="OrthoDB" id="2730619at2759"/>
<dbReference type="GeneID" id="54571486"/>